<comment type="caution">
    <text evidence="12">The sequence shown here is derived from an EMBL/GenBank/DDBJ whole genome shotgun (WGS) entry which is preliminary data.</text>
</comment>
<dbReference type="GO" id="GO:0003677">
    <property type="term" value="F:DNA binding"/>
    <property type="evidence" value="ECO:0007669"/>
    <property type="project" value="InterPro"/>
</dbReference>
<dbReference type="GO" id="GO:0046872">
    <property type="term" value="F:metal ion binding"/>
    <property type="evidence" value="ECO:0007669"/>
    <property type="project" value="UniProtKB-KW"/>
</dbReference>
<gene>
    <name evidence="12" type="ORF">RFI_05754</name>
</gene>
<dbReference type="GO" id="GO:0003899">
    <property type="term" value="F:DNA-directed RNA polymerase activity"/>
    <property type="evidence" value="ECO:0007669"/>
    <property type="project" value="UniProtKB-EC"/>
</dbReference>
<dbReference type="Gene3D" id="2.40.270.10">
    <property type="entry name" value="DNA-directed RNA polymerase, subunit 2, domain 6"/>
    <property type="match status" value="1"/>
</dbReference>
<evidence type="ECO:0000259" key="11">
    <source>
        <dbReference type="Pfam" id="PF04560"/>
    </source>
</evidence>
<keyword evidence="3" id="KW-0240">DNA-directed RNA polymerase</keyword>
<evidence type="ECO:0000256" key="7">
    <source>
        <dbReference type="ARBA" id="ARBA00022833"/>
    </source>
</evidence>
<keyword evidence="6" id="KW-0479">Metal-binding</keyword>
<evidence type="ECO:0000313" key="13">
    <source>
        <dbReference type="Proteomes" id="UP000023152"/>
    </source>
</evidence>
<dbReference type="InterPro" id="IPR007120">
    <property type="entry name" value="DNA-dir_RNAP_su2_dom"/>
</dbReference>
<comment type="similarity">
    <text evidence="1">Belongs to the RNA polymerase beta chain family.</text>
</comment>
<dbReference type="Pfam" id="PF04560">
    <property type="entry name" value="RNA_pol_Rpb2_7"/>
    <property type="match status" value="1"/>
</dbReference>
<organism evidence="12 13">
    <name type="scientific">Reticulomyxa filosa</name>
    <dbReference type="NCBI Taxonomy" id="46433"/>
    <lineage>
        <taxon>Eukaryota</taxon>
        <taxon>Sar</taxon>
        <taxon>Rhizaria</taxon>
        <taxon>Retaria</taxon>
        <taxon>Foraminifera</taxon>
        <taxon>Monothalamids</taxon>
        <taxon>Reticulomyxidae</taxon>
        <taxon>Reticulomyxa</taxon>
    </lineage>
</organism>
<dbReference type="SUPFAM" id="SSF64484">
    <property type="entry name" value="beta and beta-prime subunits of DNA dependent RNA-polymerase"/>
    <property type="match status" value="1"/>
</dbReference>
<feature type="domain" description="DNA-directed RNA polymerase subunit 2 hybrid-binding" evidence="10">
    <location>
        <begin position="1"/>
        <end position="104"/>
    </location>
</feature>
<dbReference type="FunFam" id="3.90.1800.10:FF:000002">
    <property type="entry name" value="DNA-directed RNA polymerase subunit beta"/>
    <property type="match status" value="1"/>
</dbReference>
<evidence type="ECO:0000256" key="5">
    <source>
        <dbReference type="ARBA" id="ARBA00022695"/>
    </source>
</evidence>
<dbReference type="Pfam" id="PF00562">
    <property type="entry name" value="RNA_pol_Rpb2_6"/>
    <property type="match status" value="1"/>
</dbReference>
<keyword evidence="4" id="KW-0808">Transferase</keyword>
<dbReference type="GO" id="GO:0032549">
    <property type="term" value="F:ribonucleoside binding"/>
    <property type="evidence" value="ECO:0007669"/>
    <property type="project" value="InterPro"/>
</dbReference>
<accession>X6NZK4</accession>
<dbReference type="PANTHER" id="PTHR20856">
    <property type="entry name" value="DNA-DIRECTED RNA POLYMERASE I SUBUNIT 2"/>
    <property type="match status" value="1"/>
</dbReference>
<keyword evidence="8" id="KW-0804">Transcription</keyword>
<dbReference type="GO" id="GO:0006351">
    <property type="term" value="P:DNA-templated transcription"/>
    <property type="evidence" value="ECO:0007669"/>
    <property type="project" value="InterPro"/>
</dbReference>
<proteinExistence type="inferred from homology"/>
<evidence type="ECO:0000313" key="12">
    <source>
        <dbReference type="EMBL" id="ETO31366.1"/>
    </source>
</evidence>
<keyword evidence="7" id="KW-0862">Zinc</keyword>
<keyword evidence="9" id="KW-1133">Transmembrane helix</keyword>
<dbReference type="EMBL" id="ASPP01004979">
    <property type="protein sequence ID" value="ETO31366.1"/>
    <property type="molecule type" value="Genomic_DNA"/>
</dbReference>
<evidence type="ECO:0000256" key="6">
    <source>
        <dbReference type="ARBA" id="ARBA00022723"/>
    </source>
</evidence>
<feature type="domain" description="RNA polymerase Rpb2" evidence="11">
    <location>
        <begin position="106"/>
        <end position="189"/>
    </location>
</feature>
<reference evidence="12 13" key="1">
    <citation type="journal article" date="2013" name="Curr. Biol.">
        <title>The Genome of the Foraminiferan Reticulomyxa filosa.</title>
        <authorList>
            <person name="Glockner G."/>
            <person name="Hulsmann N."/>
            <person name="Schleicher M."/>
            <person name="Noegel A.A."/>
            <person name="Eichinger L."/>
            <person name="Gallinger C."/>
            <person name="Pawlowski J."/>
            <person name="Sierra R."/>
            <person name="Euteneuer U."/>
            <person name="Pillet L."/>
            <person name="Moustafa A."/>
            <person name="Platzer M."/>
            <person name="Groth M."/>
            <person name="Szafranski K."/>
            <person name="Schliwa M."/>
        </authorList>
    </citation>
    <scope>NUCLEOTIDE SEQUENCE [LARGE SCALE GENOMIC DNA]</scope>
</reference>
<evidence type="ECO:0000256" key="9">
    <source>
        <dbReference type="SAM" id="Phobius"/>
    </source>
</evidence>
<protein>
    <recommendedName>
        <fullName evidence="2">DNA-directed RNA polymerase</fullName>
        <ecNumber evidence="2">2.7.7.6</ecNumber>
    </recommendedName>
</protein>
<dbReference type="OrthoDB" id="10248617at2759"/>
<keyword evidence="5" id="KW-0548">Nucleotidyltransferase</keyword>
<feature type="transmembrane region" description="Helical" evidence="9">
    <location>
        <begin position="180"/>
        <end position="199"/>
    </location>
</feature>
<name>X6NZK4_RETFI</name>
<dbReference type="InterPro" id="IPR037033">
    <property type="entry name" value="DNA-dir_RNAP_su2_hyb_sf"/>
</dbReference>
<dbReference type="Proteomes" id="UP000023152">
    <property type="component" value="Unassembled WGS sequence"/>
</dbReference>
<evidence type="ECO:0000256" key="8">
    <source>
        <dbReference type="ARBA" id="ARBA00023163"/>
    </source>
</evidence>
<evidence type="ECO:0000256" key="3">
    <source>
        <dbReference type="ARBA" id="ARBA00022478"/>
    </source>
</evidence>
<keyword evidence="13" id="KW-1185">Reference proteome</keyword>
<dbReference type="InterPro" id="IPR007641">
    <property type="entry name" value="RNA_pol_Rpb2_7"/>
</dbReference>
<dbReference type="Gene3D" id="3.90.1800.10">
    <property type="entry name" value="RNA polymerase alpha subunit dimerisation domain"/>
    <property type="match status" value="1"/>
</dbReference>
<evidence type="ECO:0000256" key="4">
    <source>
        <dbReference type="ARBA" id="ARBA00022679"/>
    </source>
</evidence>
<feature type="transmembrane region" description="Helical" evidence="9">
    <location>
        <begin position="206"/>
        <end position="225"/>
    </location>
</feature>
<dbReference type="InterPro" id="IPR015712">
    <property type="entry name" value="DNA-dir_RNA_pol_su2"/>
</dbReference>
<sequence>MTVGKIIELLTGKAGILHGEIKDGTAFSGDRVDDVCNLLRQSGYSYNGKDYLTNGITGEPLEAYIFMGPVFYQKLKHMVADKMHARSRGPVTVLTRQPTEGRSRDGGLRIGEMEKDCFIAHGTSHLLYERLMVSGDICDVVICGQCGLIQFDKWCQYCRSANHLRAVKMPYACKLMFQELMSMNISARLSVVSILFIAFEKKKKIFFVQLTITLLTLFLYARFGVTSSSILNGLLVKNCSGTWFSNKLFQNLKLIIKFTLKNKHNPTKKK</sequence>
<dbReference type="EC" id="2.7.7.6" evidence="2"/>
<dbReference type="GO" id="GO:0000428">
    <property type="term" value="C:DNA-directed RNA polymerase complex"/>
    <property type="evidence" value="ECO:0007669"/>
    <property type="project" value="UniProtKB-KW"/>
</dbReference>
<keyword evidence="9" id="KW-0812">Transmembrane</keyword>
<evidence type="ECO:0000256" key="1">
    <source>
        <dbReference type="ARBA" id="ARBA00006835"/>
    </source>
</evidence>
<keyword evidence="9" id="KW-0472">Membrane</keyword>
<dbReference type="AlphaFoldDB" id="X6NZK4"/>
<evidence type="ECO:0000259" key="10">
    <source>
        <dbReference type="Pfam" id="PF00562"/>
    </source>
</evidence>
<evidence type="ECO:0000256" key="2">
    <source>
        <dbReference type="ARBA" id="ARBA00012418"/>
    </source>
</evidence>